<dbReference type="Pfam" id="PF07980">
    <property type="entry name" value="SusD_RagB"/>
    <property type="match status" value="1"/>
</dbReference>
<dbReference type="Gene3D" id="1.25.40.390">
    <property type="match status" value="1"/>
</dbReference>
<keyword evidence="4" id="KW-0472">Membrane</keyword>
<keyword evidence="10" id="KW-1185">Reference proteome</keyword>
<feature type="chain" id="PRO_5045349258" evidence="6">
    <location>
        <begin position="19"/>
        <end position="479"/>
    </location>
</feature>
<dbReference type="InterPro" id="IPR012944">
    <property type="entry name" value="SusD_RagB_dom"/>
</dbReference>
<dbReference type="Proteomes" id="UP001485459">
    <property type="component" value="Chromosome"/>
</dbReference>
<protein>
    <submittedName>
        <fullName evidence="9">RagB/SusD family nutrient uptake outer membrane protein</fullName>
    </submittedName>
</protein>
<evidence type="ECO:0000259" key="8">
    <source>
        <dbReference type="Pfam" id="PF14322"/>
    </source>
</evidence>
<keyword evidence="5" id="KW-0998">Cell outer membrane</keyword>
<feature type="domain" description="SusD-like N-terminal" evidence="8">
    <location>
        <begin position="25"/>
        <end position="234"/>
    </location>
</feature>
<comment type="subcellular location">
    <subcellularLocation>
        <location evidence="1">Cell outer membrane</location>
    </subcellularLocation>
</comment>
<gene>
    <name evidence="9" type="ORF">WJU16_16800</name>
</gene>
<dbReference type="InterPro" id="IPR033985">
    <property type="entry name" value="SusD-like_N"/>
</dbReference>
<name>A0ABZ2YIW4_9BACT</name>
<evidence type="ECO:0000256" key="4">
    <source>
        <dbReference type="ARBA" id="ARBA00023136"/>
    </source>
</evidence>
<feature type="domain" description="RagB/SusD" evidence="7">
    <location>
        <begin position="344"/>
        <end position="479"/>
    </location>
</feature>
<evidence type="ECO:0000256" key="2">
    <source>
        <dbReference type="ARBA" id="ARBA00006275"/>
    </source>
</evidence>
<evidence type="ECO:0000259" key="7">
    <source>
        <dbReference type="Pfam" id="PF07980"/>
    </source>
</evidence>
<reference evidence="10" key="1">
    <citation type="submission" date="2024-03" db="EMBL/GenBank/DDBJ databases">
        <title>Chitinophaga horti sp. nov., isolated from garden soil.</title>
        <authorList>
            <person name="Lee D.S."/>
            <person name="Han D.M."/>
            <person name="Baek J.H."/>
            <person name="Choi D.G."/>
            <person name="Jeon J.H."/>
            <person name="Jeon C.O."/>
        </authorList>
    </citation>
    <scope>NUCLEOTIDE SEQUENCE [LARGE SCALE GENOMIC DNA]</scope>
    <source>
        <strain evidence="10">GPA1</strain>
    </source>
</reference>
<evidence type="ECO:0000256" key="6">
    <source>
        <dbReference type="SAM" id="SignalP"/>
    </source>
</evidence>
<comment type="similarity">
    <text evidence="2">Belongs to the SusD family.</text>
</comment>
<dbReference type="Pfam" id="PF14322">
    <property type="entry name" value="SusD-like_3"/>
    <property type="match status" value="1"/>
</dbReference>
<evidence type="ECO:0000313" key="10">
    <source>
        <dbReference type="Proteomes" id="UP001485459"/>
    </source>
</evidence>
<dbReference type="RefSeq" id="WP_341834639.1">
    <property type="nucleotide sequence ID" value="NZ_CP149822.1"/>
</dbReference>
<sequence length="479" mass="52477">MKKRNAYIAILAAMTMTAASCGKGFLDEEPSLSVSVGSAILTEGNMLEAMNGAYRAMTPTLLFGRNVPLFGDLLADNVYLSISNSNRLVPMNNYTFVGSSAEAAGIWANAYLAIQQANRVISTNLTASNNVNQMTGEAHALRAICYFYLVNYFAKPYAENPDADGVPVVTLPASETGALIKPARNKVREVYAQIISDLEKAYELMPATGMTIHPNNSNFFSKYAAKALQARAYLYMGEWAKARDAAAIVEKDGGFSLTGTEAAFNTYWGGNVARTDKLETIFELNYNATANLGVEGLDAIYSRSAVGDMLVTDELYNLYAATDRRRGLIVPGQRGGLDVLYVNKYQNVANADRDDVKLLRYAEVLLILAESHARLGNDTEGQKYLDMVAQNRDAALAGSTLTGQALVDAVIVERRKELAFEGLRLFDLYRQNATFNRPNMGVKAHSSYVEVKTTDFRRLQPIPEAELAANPNMRKNLGY</sequence>
<dbReference type="CDD" id="cd08977">
    <property type="entry name" value="SusD"/>
    <property type="match status" value="1"/>
</dbReference>
<evidence type="ECO:0000256" key="1">
    <source>
        <dbReference type="ARBA" id="ARBA00004442"/>
    </source>
</evidence>
<dbReference type="Gene3D" id="2.20.20.130">
    <property type="match status" value="1"/>
</dbReference>
<dbReference type="EMBL" id="CP149822">
    <property type="protein sequence ID" value="WZN39661.1"/>
    <property type="molecule type" value="Genomic_DNA"/>
</dbReference>
<dbReference type="Gene3D" id="1.25.40.900">
    <property type="match status" value="1"/>
</dbReference>
<evidence type="ECO:0000256" key="3">
    <source>
        <dbReference type="ARBA" id="ARBA00022729"/>
    </source>
</evidence>
<dbReference type="PROSITE" id="PS51257">
    <property type="entry name" value="PROKAR_LIPOPROTEIN"/>
    <property type="match status" value="1"/>
</dbReference>
<keyword evidence="3 6" id="KW-0732">Signal</keyword>
<evidence type="ECO:0000256" key="5">
    <source>
        <dbReference type="ARBA" id="ARBA00023237"/>
    </source>
</evidence>
<feature type="signal peptide" evidence="6">
    <location>
        <begin position="1"/>
        <end position="18"/>
    </location>
</feature>
<dbReference type="InterPro" id="IPR011990">
    <property type="entry name" value="TPR-like_helical_dom_sf"/>
</dbReference>
<evidence type="ECO:0000313" key="9">
    <source>
        <dbReference type="EMBL" id="WZN39661.1"/>
    </source>
</evidence>
<organism evidence="9 10">
    <name type="scientific">Chitinophaga pollutisoli</name>
    <dbReference type="NCBI Taxonomy" id="3133966"/>
    <lineage>
        <taxon>Bacteria</taxon>
        <taxon>Pseudomonadati</taxon>
        <taxon>Bacteroidota</taxon>
        <taxon>Chitinophagia</taxon>
        <taxon>Chitinophagales</taxon>
        <taxon>Chitinophagaceae</taxon>
        <taxon>Chitinophaga</taxon>
    </lineage>
</organism>
<accession>A0ABZ2YIW4</accession>
<dbReference type="SUPFAM" id="SSF48452">
    <property type="entry name" value="TPR-like"/>
    <property type="match status" value="1"/>
</dbReference>
<proteinExistence type="inferred from homology"/>